<feature type="signal peptide" evidence="2">
    <location>
        <begin position="1"/>
        <end position="21"/>
    </location>
</feature>
<dbReference type="SUPFAM" id="SSF49899">
    <property type="entry name" value="Concanavalin A-like lectins/glucanases"/>
    <property type="match status" value="1"/>
</dbReference>
<feature type="domain" description="GH16" evidence="3">
    <location>
        <begin position="331"/>
        <end position="558"/>
    </location>
</feature>
<keyword evidence="2" id="KW-0732">Signal</keyword>
<name>A0ABP0QLI5_9DINO</name>
<feature type="chain" id="PRO_5047318133" evidence="2">
    <location>
        <begin position="22"/>
        <end position="560"/>
    </location>
</feature>
<dbReference type="Gene3D" id="3.40.50.800">
    <property type="entry name" value="Anticodon-binding domain"/>
    <property type="match status" value="1"/>
</dbReference>
<evidence type="ECO:0000256" key="1">
    <source>
        <dbReference type="ARBA" id="ARBA00006865"/>
    </source>
</evidence>
<dbReference type="Pfam" id="PF03129">
    <property type="entry name" value="HGTP_anticodon"/>
    <property type="match status" value="1"/>
</dbReference>
<comment type="caution">
    <text evidence="4">The sequence shown here is derived from an EMBL/GenBank/DDBJ whole genome shotgun (WGS) entry which is preliminary data.</text>
</comment>
<dbReference type="Proteomes" id="UP001642464">
    <property type="component" value="Unassembled WGS sequence"/>
</dbReference>
<dbReference type="InterPro" id="IPR013320">
    <property type="entry name" value="ConA-like_dom_sf"/>
</dbReference>
<evidence type="ECO:0000313" key="4">
    <source>
        <dbReference type="EMBL" id="CAK9089130.1"/>
    </source>
</evidence>
<evidence type="ECO:0000256" key="2">
    <source>
        <dbReference type="SAM" id="SignalP"/>
    </source>
</evidence>
<dbReference type="InterPro" id="IPR004154">
    <property type="entry name" value="Anticodon-bd"/>
</dbReference>
<dbReference type="PANTHER" id="PTHR10963">
    <property type="entry name" value="GLYCOSYL HYDROLASE-RELATED"/>
    <property type="match status" value="1"/>
</dbReference>
<evidence type="ECO:0000313" key="5">
    <source>
        <dbReference type="Proteomes" id="UP001642464"/>
    </source>
</evidence>
<dbReference type="SUPFAM" id="SSF64586">
    <property type="entry name" value="C-terminal domain of ProRS"/>
    <property type="match status" value="1"/>
</dbReference>
<dbReference type="Gene3D" id="2.60.120.200">
    <property type="match status" value="1"/>
</dbReference>
<dbReference type="InterPro" id="IPR017449">
    <property type="entry name" value="Pro-tRNA_synth_II"/>
</dbReference>
<dbReference type="PANTHER" id="PTHR10963:SF55">
    <property type="entry name" value="GLYCOSIDE HYDROLASE FAMILY 16 PROTEIN"/>
    <property type="match status" value="1"/>
</dbReference>
<dbReference type="CDD" id="cd08023">
    <property type="entry name" value="GH16_laminarinase_like"/>
    <property type="match status" value="1"/>
</dbReference>
<gene>
    <name evidence="4" type="ORF">SCF082_LOCUS42067</name>
</gene>
<dbReference type="Pfam" id="PF09180">
    <property type="entry name" value="ProRS-C_1"/>
    <property type="match status" value="1"/>
</dbReference>
<dbReference type="PROSITE" id="PS51762">
    <property type="entry name" value="GH16_2"/>
    <property type="match status" value="1"/>
</dbReference>
<dbReference type="InterPro" id="IPR050546">
    <property type="entry name" value="Glycosyl_Hydrlase_16"/>
</dbReference>
<dbReference type="EMBL" id="CAXAMM010039807">
    <property type="protein sequence ID" value="CAK9089130.1"/>
    <property type="molecule type" value="Genomic_DNA"/>
</dbReference>
<dbReference type="SUPFAM" id="SSF52954">
    <property type="entry name" value="Class II aaRS ABD-related"/>
    <property type="match status" value="1"/>
</dbReference>
<dbReference type="InterPro" id="IPR000757">
    <property type="entry name" value="Beta-glucanase-like"/>
</dbReference>
<dbReference type="Pfam" id="PF00722">
    <property type="entry name" value="Glyco_hydro_16"/>
    <property type="match status" value="1"/>
</dbReference>
<accession>A0ABP0QLI5</accession>
<dbReference type="InterPro" id="IPR016061">
    <property type="entry name" value="Pro-tRNA_ligase_II_C"/>
</dbReference>
<sequence length="560" mass="62724">MSTWRWGPTFLQLSVWVMVHGDDKGLVLPPNVAGIQVVIVPVGIKATSTEEEKTTLKRVSEEYEKMLQDAGKDNVNSPGWKFNQWEMKGVPLRIELGPNDIAKGTLDEIHQALYGKALKERDERLASVDEWKDGHTGDFSPNLNAGKLVLIPFCGEKECEEKIKEGMPGYRPWSPDVRSDMPCQKAQEVEVAGGLKMGAKSLCIPHEAIFQQRTALALGMARVKVVSFSFICCFNLVIGAADECAKSAAGESCARERSRKGDVLLMQLKPKLKRGAQEGESAAALGMPACCLGCMDWCSPKSGRCHEKQAKAYYKPCAQSFYSSGSLLWADEFDGTELNSSNWVLLEGDKKSRFDLTDSTDHRKWTGALIEDGVLKMSARCEESQARSSAKLSTQDRFDWGPGHRLEIRARFPAGHGVWPAVWMLPSKGGPWPETGEIDIMEISGCDSGKVFAALHTSEFNEMKKNQIASHYFTEYDKWHSYTIDWMPEQINWYVDGQLFHRVSSNAKRWPFNQKFFLNMNMAVNAPWASHCLQDPLPCAELQAMEVDYVRVYQLRGQVA</sequence>
<comment type="similarity">
    <text evidence="1">Belongs to the glycosyl hydrolase 16 family.</text>
</comment>
<protein>
    <submittedName>
        <fullName evidence="4">3-1</fullName>
    </submittedName>
</protein>
<evidence type="ECO:0000259" key="3">
    <source>
        <dbReference type="PROSITE" id="PS51762"/>
    </source>
</evidence>
<organism evidence="4 5">
    <name type="scientific">Durusdinium trenchii</name>
    <dbReference type="NCBI Taxonomy" id="1381693"/>
    <lineage>
        <taxon>Eukaryota</taxon>
        <taxon>Sar</taxon>
        <taxon>Alveolata</taxon>
        <taxon>Dinophyceae</taxon>
        <taxon>Suessiales</taxon>
        <taxon>Symbiodiniaceae</taxon>
        <taxon>Durusdinium</taxon>
    </lineage>
</organism>
<reference evidence="4 5" key="1">
    <citation type="submission" date="2024-02" db="EMBL/GenBank/DDBJ databases">
        <authorList>
            <person name="Chen Y."/>
            <person name="Shah S."/>
            <person name="Dougan E. K."/>
            <person name="Thang M."/>
            <person name="Chan C."/>
        </authorList>
    </citation>
    <scope>NUCLEOTIDE SEQUENCE [LARGE SCALE GENOMIC DNA]</scope>
</reference>
<dbReference type="Gene3D" id="3.30.110.30">
    <property type="entry name" value="C-terminal domain of ProRS"/>
    <property type="match status" value="1"/>
</dbReference>
<keyword evidence="5" id="KW-1185">Reference proteome</keyword>
<dbReference type="InterPro" id="IPR036621">
    <property type="entry name" value="Anticodon-bd_dom_sf"/>
</dbReference>
<proteinExistence type="inferred from homology"/>